<dbReference type="Gene3D" id="1.10.260.40">
    <property type="entry name" value="lambda repressor-like DNA-binding domains"/>
    <property type="match status" value="1"/>
</dbReference>
<dbReference type="InterPro" id="IPR010982">
    <property type="entry name" value="Lambda_DNA-bd_dom_sf"/>
</dbReference>
<sequence>MGKITMKDIAEKLNISINAVSLALNSKAGVSEETRKQVLDMAEELGYLDKSPKFIKTFANKNICVIIKKYYFEDNNFYGKIMMGIGDESRRKGYDIITCLINESEKSIPSCIESKKVCGIIVIGNIDDDYLVKLKSYKIPVVLVDHTSLLESTDSILTDNKLGSFNITKLLIERGYKNIGFFGDLNYSLSIKERYFGYRESMKKFLEFKTYRELDEFIDSNSILYEIEDHIINKNLEAVKETVKNIKLMPEAFVCSNDNAAISLISALKELGYSVPTNIAIVGFDDIVLGSLIEPKLTTVRVEKDFMGRKAVERLIWRLENKNYPDEKTILSVEIVERDSVGKKYD</sequence>
<organism evidence="5">
    <name type="scientific">bioreactor metagenome</name>
    <dbReference type="NCBI Taxonomy" id="1076179"/>
    <lineage>
        <taxon>unclassified sequences</taxon>
        <taxon>metagenomes</taxon>
        <taxon>ecological metagenomes</taxon>
    </lineage>
</organism>
<feature type="domain" description="HTH lacI-type" evidence="4">
    <location>
        <begin position="4"/>
        <end position="47"/>
    </location>
</feature>
<dbReference type="CDD" id="cd01392">
    <property type="entry name" value="HTH_LacI"/>
    <property type="match status" value="1"/>
</dbReference>
<dbReference type="Pfam" id="PF13377">
    <property type="entry name" value="Peripla_BP_3"/>
    <property type="match status" value="1"/>
</dbReference>
<dbReference type="SUPFAM" id="SSF53822">
    <property type="entry name" value="Periplasmic binding protein-like I"/>
    <property type="match status" value="1"/>
</dbReference>
<dbReference type="PANTHER" id="PTHR30146:SF109">
    <property type="entry name" value="HTH-TYPE TRANSCRIPTIONAL REGULATOR GALS"/>
    <property type="match status" value="1"/>
</dbReference>
<dbReference type="InterPro" id="IPR000843">
    <property type="entry name" value="HTH_LacI"/>
</dbReference>
<name>A0A644WPC5_9ZZZZ</name>
<dbReference type="Gene3D" id="3.40.50.2300">
    <property type="match status" value="2"/>
</dbReference>
<evidence type="ECO:0000256" key="1">
    <source>
        <dbReference type="ARBA" id="ARBA00023015"/>
    </source>
</evidence>
<protein>
    <submittedName>
        <fullName evidence="5">Catabolite control protein A</fullName>
    </submittedName>
</protein>
<proteinExistence type="predicted"/>
<reference evidence="5" key="1">
    <citation type="submission" date="2019-08" db="EMBL/GenBank/DDBJ databases">
        <authorList>
            <person name="Kucharzyk K."/>
            <person name="Murdoch R.W."/>
            <person name="Higgins S."/>
            <person name="Loffler F."/>
        </authorList>
    </citation>
    <scope>NUCLEOTIDE SEQUENCE</scope>
</reference>
<dbReference type="PROSITE" id="PS50932">
    <property type="entry name" value="HTH_LACI_2"/>
    <property type="match status" value="1"/>
</dbReference>
<gene>
    <name evidence="5" type="primary">ccpA_13</name>
    <name evidence="5" type="ORF">SDC9_52016</name>
</gene>
<accession>A0A644WPC5</accession>
<keyword evidence="2" id="KW-0238">DNA-binding</keyword>
<dbReference type="InterPro" id="IPR028082">
    <property type="entry name" value="Peripla_BP_I"/>
</dbReference>
<dbReference type="CDD" id="cd19974">
    <property type="entry name" value="PBP1_LacI-like"/>
    <property type="match status" value="1"/>
</dbReference>
<dbReference type="InterPro" id="IPR046335">
    <property type="entry name" value="LacI/GalR-like_sensor"/>
</dbReference>
<dbReference type="EMBL" id="VSSQ01001159">
    <property type="protein sequence ID" value="MPM05725.1"/>
    <property type="molecule type" value="Genomic_DNA"/>
</dbReference>
<dbReference type="SUPFAM" id="SSF47413">
    <property type="entry name" value="lambda repressor-like DNA-binding domains"/>
    <property type="match status" value="1"/>
</dbReference>
<dbReference type="GO" id="GO:0003700">
    <property type="term" value="F:DNA-binding transcription factor activity"/>
    <property type="evidence" value="ECO:0007669"/>
    <property type="project" value="TreeGrafter"/>
</dbReference>
<keyword evidence="1" id="KW-0805">Transcription regulation</keyword>
<evidence type="ECO:0000259" key="4">
    <source>
        <dbReference type="PROSITE" id="PS50932"/>
    </source>
</evidence>
<comment type="caution">
    <text evidence="5">The sequence shown here is derived from an EMBL/GenBank/DDBJ whole genome shotgun (WGS) entry which is preliminary data.</text>
</comment>
<evidence type="ECO:0000256" key="3">
    <source>
        <dbReference type="ARBA" id="ARBA00023163"/>
    </source>
</evidence>
<dbReference type="GO" id="GO:0000976">
    <property type="term" value="F:transcription cis-regulatory region binding"/>
    <property type="evidence" value="ECO:0007669"/>
    <property type="project" value="TreeGrafter"/>
</dbReference>
<evidence type="ECO:0000256" key="2">
    <source>
        <dbReference type="ARBA" id="ARBA00023125"/>
    </source>
</evidence>
<dbReference type="AlphaFoldDB" id="A0A644WPC5"/>
<dbReference type="Pfam" id="PF00356">
    <property type="entry name" value="LacI"/>
    <property type="match status" value="1"/>
</dbReference>
<evidence type="ECO:0000313" key="5">
    <source>
        <dbReference type="EMBL" id="MPM05725.1"/>
    </source>
</evidence>
<keyword evidence="3" id="KW-0804">Transcription</keyword>
<dbReference type="PANTHER" id="PTHR30146">
    <property type="entry name" value="LACI-RELATED TRANSCRIPTIONAL REPRESSOR"/>
    <property type="match status" value="1"/>
</dbReference>
<dbReference type="SMART" id="SM00354">
    <property type="entry name" value="HTH_LACI"/>
    <property type="match status" value="1"/>
</dbReference>